<feature type="region of interest" description="Disordered" evidence="1">
    <location>
        <begin position="1"/>
        <end position="116"/>
    </location>
</feature>
<proteinExistence type="predicted"/>
<organism evidence="2 3">
    <name type="scientific">Apostasia shenzhenica</name>
    <dbReference type="NCBI Taxonomy" id="1088818"/>
    <lineage>
        <taxon>Eukaryota</taxon>
        <taxon>Viridiplantae</taxon>
        <taxon>Streptophyta</taxon>
        <taxon>Embryophyta</taxon>
        <taxon>Tracheophyta</taxon>
        <taxon>Spermatophyta</taxon>
        <taxon>Magnoliopsida</taxon>
        <taxon>Liliopsida</taxon>
        <taxon>Asparagales</taxon>
        <taxon>Orchidaceae</taxon>
        <taxon>Apostasioideae</taxon>
        <taxon>Apostasia</taxon>
    </lineage>
</organism>
<gene>
    <name evidence="2" type="ORF">AXF42_Ash006186</name>
</gene>
<keyword evidence="3" id="KW-1185">Reference proteome</keyword>
<dbReference type="AlphaFoldDB" id="A0A2I0B0J4"/>
<evidence type="ECO:0000313" key="2">
    <source>
        <dbReference type="EMBL" id="PKA61289.1"/>
    </source>
</evidence>
<evidence type="ECO:0000256" key="1">
    <source>
        <dbReference type="SAM" id="MobiDB-lite"/>
    </source>
</evidence>
<evidence type="ECO:0000313" key="3">
    <source>
        <dbReference type="Proteomes" id="UP000236161"/>
    </source>
</evidence>
<sequence length="152" mass="15272">MASVEVEATPTVEVSTLTASPEAPLAPEVAEGESASAFKGDTAGAAEEVVQIPAAASEEPNAEETPASGEIKVEQSSTVVKDEEEAKEEVKAAADEAPEEAIEIPPEESPAAGAALEIPAVLEKDPVSEESVEEEAAAPPAVLAEIGGVVDG</sequence>
<accession>A0A2I0B0J4</accession>
<dbReference type="EMBL" id="KZ451932">
    <property type="protein sequence ID" value="PKA61289.1"/>
    <property type="molecule type" value="Genomic_DNA"/>
</dbReference>
<feature type="compositionally biased region" description="Acidic residues" evidence="1">
    <location>
        <begin position="96"/>
        <end position="106"/>
    </location>
</feature>
<protein>
    <submittedName>
        <fullName evidence="2">Uncharacterized protein</fullName>
    </submittedName>
</protein>
<reference evidence="2 3" key="1">
    <citation type="journal article" date="2017" name="Nature">
        <title>The Apostasia genome and the evolution of orchids.</title>
        <authorList>
            <person name="Zhang G.Q."/>
            <person name="Liu K.W."/>
            <person name="Li Z."/>
            <person name="Lohaus R."/>
            <person name="Hsiao Y.Y."/>
            <person name="Niu S.C."/>
            <person name="Wang J.Y."/>
            <person name="Lin Y.C."/>
            <person name="Xu Q."/>
            <person name="Chen L.J."/>
            <person name="Yoshida K."/>
            <person name="Fujiwara S."/>
            <person name="Wang Z.W."/>
            <person name="Zhang Y.Q."/>
            <person name="Mitsuda N."/>
            <person name="Wang M."/>
            <person name="Liu G.H."/>
            <person name="Pecoraro L."/>
            <person name="Huang H.X."/>
            <person name="Xiao X.J."/>
            <person name="Lin M."/>
            <person name="Wu X.Y."/>
            <person name="Wu W.L."/>
            <person name="Chen Y.Y."/>
            <person name="Chang S.B."/>
            <person name="Sakamoto S."/>
            <person name="Ohme-Takagi M."/>
            <person name="Yagi M."/>
            <person name="Zeng S.J."/>
            <person name="Shen C.Y."/>
            <person name="Yeh C.M."/>
            <person name="Luo Y.B."/>
            <person name="Tsai W.C."/>
            <person name="Van de Peer Y."/>
            <person name="Liu Z.J."/>
        </authorList>
    </citation>
    <scope>NUCLEOTIDE SEQUENCE [LARGE SCALE GENOMIC DNA]</scope>
    <source>
        <strain evidence="3">cv. Shenzhen</strain>
        <tissue evidence="2">Stem</tissue>
    </source>
</reference>
<feature type="compositionally biased region" description="Low complexity" evidence="1">
    <location>
        <begin position="53"/>
        <end position="67"/>
    </location>
</feature>
<dbReference type="Proteomes" id="UP000236161">
    <property type="component" value="Unassembled WGS sequence"/>
</dbReference>
<name>A0A2I0B0J4_9ASPA</name>